<dbReference type="AlphaFoldDB" id="A0A974E3F3"/>
<keyword evidence="1" id="KW-0812">Transmembrane</keyword>
<feature type="transmembrane region" description="Helical" evidence="1">
    <location>
        <begin position="72"/>
        <end position="92"/>
    </location>
</feature>
<accession>A0A974E3F3</accession>
<dbReference type="EMBL" id="CM004466">
    <property type="protein sequence ID" value="OCU02536.1"/>
    <property type="molecule type" value="Genomic_DNA"/>
</dbReference>
<keyword evidence="1" id="KW-0472">Membrane</keyword>
<evidence type="ECO:0000256" key="1">
    <source>
        <dbReference type="SAM" id="Phobius"/>
    </source>
</evidence>
<proteinExistence type="predicted"/>
<gene>
    <name evidence="2" type="ORF">XELAEV_18008298mg</name>
</gene>
<keyword evidence="1" id="KW-1133">Transmembrane helix</keyword>
<reference evidence="3" key="1">
    <citation type="journal article" date="2016" name="Nature">
        <title>Genome evolution in the allotetraploid frog Xenopus laevis.</title>
        <authorList>
            <person name="Session A.M."/>
            <person name="Uno Y."/>
            <person name="Kwon T."/>
            <person name="Chapman J.A."/>
            <person name="Toyoda A."/>
            <person name="Takahashi S."/>
            <person name="Fukui A."/>
            <person name="Hikosaka A."/>
            <person name="Suzuki A."/>
            <person name="Kondo M."/>
            <person name="van Heeringen S.J."/>
            <person name="Quigley I."/>
            <person name="Heinz S."/>
            <person name="Ogino H."/>
            <person name="Ochi H."/>
            <person name="Hellsten U."/>
            <person name="Lyons J.B."/>
            <person name="Simakov O."/>
            <person name="Putnam N."/>
            <person name="Stites J."/>
            <person name="Kuroki Y."/>
            <person name="Tanaka T."/>
            <person name="Michiue T."/>
            <person name="Watanabe M."/>
            <person name="Bogdanovic O."/>
            <person name="Lister R."/>
            <person name="Georgiou G."/>
            <person name="Paranjpe S.S."/>
            <person name="van Kruijsbergen I."/>
            <person name="Shu S."/>
            <person name="Carlson J."/>
            <person name="Kinoshita T."/>
            <person name="Ohta Y."/>
            <person name="Mawaribuchi S."/>
            <person name="Jenkins J."/>
            <person name="Grimwood J."/>
            <person name="Schmutz J."/>
            <person name="Mitros T."/>
            <person name="Mozaffari S.V."/>
            <person name="Suzuki Y."/>
            <person name="Haramoto Y."/>
            <person name="Yamamoto T.S."/>
            <person name="Takagi C."/>
            <person name="Heald R."/>
            <person name="Miller K."/>
            <person name="Haudenschild C."/>
            <person name="Kitzman J."/>
            <person name="Nakayama T."/>
            <person name="Izutsu Y."/>
            <person name="Robert J."/>
            <person name="Fortriede J."/>
            <person name="Burns K."/>
            <person name="Lotay V."/>
            <person name="Karimi K."/>
            <person name="Yasuoka Y."/>
            <person name="Dichmann D.S."/>
            <person name="Flajnik M.F."/>
            <person name="Houston D.W."/>
            <person name="Shendure J."/>
            <person name="DuPasquier L."/>
            <person name="Vize P.D."/>
            <person name="Zorn A.M."/>
            <person name="Ito M."/>
            <person name="Marcotte E.M."/>
            <person name="Wallingford J.B."/>
            <person name="Ito Y."/>
            <person name="Asashima M."/>
            <person name="Ueno N."/>
            <person name="Matsuda Y."/>
            <person name="Veenstra G.J."/>
            <person name="Fujiyama A."/>
            <person name="Harland R.M."/>
            <person name="Taira M."/>
            <person name="Rokhsar D.S."/>
        </authorList>
    </citation>
    <scope>NUCLEOTIDE SEQUENCE [LARGE SCALE GENOMIC DNA]</scope>
    <source>
        <strain evidence="3">J</strain>
    </source>
</reference>
<protein>
    <submittedName>
        <fullName evidence="2">Uncharacterized protein</fullName>
    </submittedName>
</protein>
<organism evidence="2 3">
    <name type="scientific">Xenopus laevis</name>
    <name type="common">African clawed frog</name>
    <dbReference type="NCBI Taxonomy" id="8355"/>
    <lineage>
        <taxon>Eukaryota</taxon>
        <taxon>Metazoa</taxon>
        <taxon>Chordata</taxon>
        <taxon>Craniata</taxon>
        <taxon>Vertebrata</taxon>
        <taxon>Euteleostomi</taxon>
        <taxon>Amphibia</taxon>
        <taxon>Batrachia</taxon>
        <taxon>Anura</taxon>
        <taxon>Pipoidea</taxon>
        <taxon>Pipidae</taxon>
        <taxon>Xenopodinae</taxon>
        <taxon>Xenopus</taxon>
        <taxon>Xenopus</taxon>
    </lineage>
</organism>
<dbReference type="Proteomes" id="UP000694892">
    <property type="component" value="Chromosome 1L"/>
</dbReference>
<name>A0A974E3F3_XENLA</name>
<evidence type="ECO:0000313" key="3">
    <source>
        <dbReference type="Proteomes" id="UP000694892"/>
    </source>
</evidence>
<evidence type="ECO:0000313" key="2">
    <source>
        <dbReference type="EMBL" id="OCU02536.1"/>
    </source>
</evidence>
<sequence length="118" mass="13587">MWCAANCLHLNVAKTKELVVDFRKLRTDLQPVCINGVFVDSGVKNTEVLYRKGISRLFVLKRLSSFNVCKEMMLMFYHSVVASVMFFGVVSWRSRLKVADVNRFNKLIGGQHLFKLLD</sequence>